<dbReference type="GO" id="GO:0005509">
    <property type="term" value="F:calcium ion binding"/>
    <property type="evidence" value="ECO:0007669"/>
    <property type="project" value="UniProtKB-UniRule"/>
</dbReference>
<feature type="domain" description="Cadherin" evidence="13">
    <location>
        <begin position="478"/>
        <end position="582"/>
    </location>
</feature>
<reference evidence="15" key="1">
    <citation type="submission" date="2023-03" db="UniProtKB">
        <authorList>
            <consortium name="WormBaseParasite"/>
        </authorList>
    </citation>
    <scope>IDENTIFICATION</scope>
</reference>
<keyword evidence="3" id="KW-0812">Transmembrane</keyword>
<dbReference type="InterPro" id="IPR015919">
    <property type="entry name" value="Cadherin-like_sf"/>
</dbReference>
<accession>A0A9J2PTW7</accession>
<keyword evidence="6 12" id="KW-0106">Calcium</keyword>
<dbReference type="PANTHER" id="PTHR24027:SF422">
    <property type="entry name" value="CADHERIN DOMAIN-CONTAINING PROTEIN"/>
    <property type="match status" value="1"/>
</dbReference>
<organism evidence="14 15">
    <name type="scientific">Ascaris lumbricoides</name>
    <name type="common">Giant roundworm</name>
    <dbReference type="NCBI Taxonomy" id="6252"/>
    <lineage>
        <taxon>Eukaryota</taxon>
        <taxon>Metazoa</taxon>
        <taxon>Ecdysozoa</taxon>
        <taxon>Nematoda</taxon>
        <taxon>Chromadorea</taxon>
        <taxon>Rhabditida</taxon>
        <taxon>Spirurina</taxon>
        <taxon>Ascaridomorpha</taxon>
        <taxon>Ascaridoidea</taxon>
        <taxon>Ascarididae</taxon>
        <taxon>Ascaris</taxon>
    </lineage>
</organism>
<keyword evidence="2" id="KW-0245">EGF-like domain</keyword>
<evidence type="ECO:0000256" key="11">
    <source>
        <dbReference type="ARBA" id="ARBA00023180"/>
    </source>
</evidence>
<feature type="domain" description="Cadherin" evidence="13">
    <location>
        <begin position="63"/>
        <end position="173"/>
    </location>
</feature>
<dbReference type="PANTHER" id="PTHR24027">
    <property type="entry name" value="CADHERIN-23"/>
    <property type="match status" value="1"/>
</dbReference>
<dbReference type="InterPro" id="IPR020894">
    <property type="entry name" value="Cadherin_CS"/>
</dbReference>
<dbReference type="GO" id="GO:0005912">
    <property type="term" value="C:adherens junction"/>
    <property type="evidence" value="ECO:0007669"/>
    <property type="project" value="TreeGrafter"/>
</dbReference>
<keyword evidence="5" id="KW-0677">Repeat</keyword>
<sequence length="720" mass="79837">LISHIVSNNFSGIVRTSIVLDREVESRYWLAIEAEDAASVPLSSIVHVFVRVLDKNDNAPLPSRAIYFASVPENSPEDTVVVKVEAEDRDEPPSGEDRAELRFRIASGDPQSFFSVDPKTGYMTTRGRRRLDRETQREHVVYVEICDQGSPRLCTTVPVVVTVGDLNDNPPVFKQQIYNFNVPAEKTGELCRFSRVFAVDEDEGINAQLFYNVTSGDNRFTIDESGMISVTEPLKGDEIAPLTIQRMQKITCVLLQEGNHKPRLLNEHHWSRLPISDADNVGETIGLIEAEDPDGDQLWWTITAGNLNNTFAIRCDAGELLLARPLEYVNLSVTEFHLEFSVSDGIDEESGKIVVEVSRSPQRRPRFTAQHYRTQISEKTPVGTTIYTVKAIVDESGLTHKTANKMIVYGIHSVENLAAADKLRIDPSSGNVVVMESFGKDVAREFSVIVSARNGQMSNYAILSISLLDDNDNPPKFLQSEYSVKLLASSPLGSVAVTVQAFDPDVAENGVIVYTIIAGNDHGHFQINGATGEIRTIKPLSTSEYSEAILTVRASDQSKYQLADTCTVRIQTVVDEEWQPTFQKSVYSQSLRESTPAGSLLMTVYADGASGIRYSLQDPCDSLAVHSVSGAIYLKNRLNREKHGVTVNCTVIARNTMGAESNARIVLKLIDVNEHAPFFNQTVYYGYVQENMPPGKSAIVFLCYVLKSFHQLMELSLEIV</sequence>
<dbReference type="PROSITE" id="PS50268">
    <property type="entry name" value="CADHERIN_2"/>
    <property type="match status" value="7"/>
</dbReference>
<keyword evidence="4" id="KW-0732">Signal</keyword>
<evidence type="ECO:0000256" key="7">
    <source>
        <dbReference type="ARBA" id="ARBA00022889"/>
    </source>
</evidence>
<dbReference type="GO" id="GO:0007156">
    <property type="term" value="P:homophilic cell adhesion via plasma membrane adhesion molecules"/>
    <property type="evidence" value="ECO:0007669"/>
    <property type="project" value="InterPro"/>
</dbReference>
<dbReference type="SUPFAM" id="SSF49313">
    <property type="entry name" value="Cadherin-like"/>
    <property type="match status" value="7"/>
</dbReference>
<dbReference type="AlphaFoldDB" id="A0A9J2PTW7"/>
<dbReference type="SMART" id="SM00112">
    <property type="entry name" value="CA"/>
    <property type="match status" value="5"/>
</dbReference>
<protein>
    <submittedName>
        <fullName evidence="15">Cadherin domain-containing protein</fullName>
    </submittedName>
</protein>
<evidence type="ECO:0000256" key="9">
    <source>
        <dbReference type="ARBA" id="ARBA00023136"/>
    </source>
</evidence>
<dbReference type="GO" id="GO:0008013">
    <property type="term" value="F:beta-catenin binding"/>
    <property type="evidence" value="ECO:0007669"/>
    <property type="project" value="TreeGrafter"/>
</dbReference>
<evidence type="ECO:0000256" key="2">
    <source>
        <dbReference type="ARBA" id="ARBA00022536"/>
    </source>
</evidence>
<name>A0A9J2PTW7_ASCLU</name>
<evidence type="ECO:0000256" key="5">
    <source>
        <dbReference type="ARBA" id="ARBA00022737"/>
    </source>
</evidence>
<evidence type="ECO:0000256" key="4">
    <source>
        <dbReference type="ARBA" id="ARBA00022729"/>
    </source>
</evidence>
<dbReference type="Gene3D" id="2.60.40.60">
    <property type="entry name" value="Cadherins"/>
    <property type="match status" value="7"/>
</dbReference>
<keyword evidence="10" id="KW-1015">Disulfide bond</keyword>
<dbReference type="InterPro" id="IPR039808">
    <property type="entry name" value="Cadherin"/>
</dbReference>
<evidence type="ECO:0000256" key="12">
    <source>
        <dbReference type="PROSITE-ProRule" id="PRU00043"/>
    </source>
</evidence>
<evidence type="ECO:0000313" key="15">
    <source>
        <dbReference type="WBParaSite" id="ALUE_0001297601-mRNA-1"/>
    </source>
</evidence>
<feature type="domain" description="Cadherin" evidence="13">
    <location>
        <begin position="275"/>
        <end position="367"/>
    </location>
</feature>
<feature type="domain" description="Cadherin" evidence="13">
    <location>
        <begin position="195"/>
        <end position="244"/>
    </location>
</feature>
<dbReference type="GO" id="GO:0016339">
    <property type="term" value="P:calcium-dependent cell-cell adhesion via plasma membrane cell adhesion molecules"/>
    <property type="evidence" value="ECO:0007669"/>
    <property type="project" value="TreeGrafter"/>
</dbReference>
<dbReference type="GO" id="GO:0016477">
    <property type="term" value="P:cell migration"/>
    <property type="evidence" value="ECO:0007669"/>
    <property type="project" value="TreeGrafter"/>
</dbReference>
<evidence type="ECO:0000256" key="8">
    <source>
        <dbReference type="ARBA" id="ARBA00022989"/>
    </source>
</evidence>
<evidence type="ECO:0000256" key="1">
    <source>
        <dbReference type="ARBA" id="ARBA00004167"/>
    </source>
</evidence>
<keyword evidence="8" id="KW-1133">Transmembrane helix</keyword>
<comment type="subcellular location">
    <subcellularLocation>
        <location evidence="1">Membrane</location>
        <topology evidence="1">Single-pass membrane protein</topology>
    </subcellularLocation>
</comment>
<keyword evidence="14" id="KW-1185">Reference proteome</keyword>
<evidence type="ECO:0000313" key="14">
    <source>
        <dbReference type="Proteomes" id="UP000036681"/>
    </source>
</evidence>
<dbReference type="Pfam" id="PF00028">
    <property type="entry name" value="Cadherin"/>
    <property type="match status" value="2"/>
</dbReference>
<keyword evidence="9" id="KW-0472">Membrane</keyword>
<evidence type="ECO:0000256" key="3">
    <source>
        <dbReference type="ARBA" id="ARBA00022692"/>
    </source>
</evidence>
<evidence type="ECO:0000256" key="10">
    <source>
        <dbReference type="ARBA" id="ARBA00023157"/>
    </source>
</evidence>
<evidence type="ECO:0000259" key="13">
    <source>
        <dbReference type="PROSITE" id="PS50268"/>
    </source>
</evidence>
<dbReference type="WBParaSite" id="ALUE_0001297601-mRNA-1">
    <property type="protein sequence ID" value="ALUE_0001297601-mRNA-1"/>
    <property type="gene ID" value="ALUE_0001297601"/>
</dbReference>
<feature type="domain" description="Cadherin" evidence="13">
    <location>
        <begin position="583"/>
        <end position="679"/>
    </location>
</feature>
<dbReference type="CDD" id="cd11304">
    <property type="entry name" value="Cadherin_repeat"/>
    <property type="match status" value="7"/>
</dbReference>
<dbReference type="GO" id="GO:0007043">
    <property type="term" value="P:cell-cell junction assembly"/>
    <property type="evidence" value="ECO:0007669"/>
    <property type="project" value="TreeGrafter"/>
</dbReference>
<dbReference type="PROSITE" id="PS00232">
    <property type="entry name" value="CADHERIN_1"/>
    <property type="match status" value="2"/>
</dbReference>
<proteinExistence type="predicted"/>
<dbReference type="PRINTS" id="PR00205">
    <property type="entry name" value="CADHERIN"/>
</dbReference>
<dbReference type="FunFam" id="2.60.40.60:FF:000116">
    <property type="entry name" value="Dachsous cadherin-related 2"/>
    <property type="match status" value="1"/>
</dbReference>
<evidence type="ECO:0000256" key="6">
    <source>
        <dbReference type="ARBA" id="ARBA00022837"/>
    </source>
</evidence>
<dbReference type="GO" id="GO:0034332">
    <property type="term" value="P:adherens junction organization"/>
    <property type="evidence" value="ECO:0007669"/>
    <property type="project" value="TreeGrafter"/>
</dbReference>
<keyword evidence="11" id="KW-0325">Glycoprotein</keyword>
<dbReference type="FunFam" id="2.60.40.60:FF:000037">
    <property type="entry name" value="FAT atypical cadherin 1"/>
    <property type="match status" value="1"/>
</dbReference>
<dbReference type="Proteomes" id="UP000036681">
    <property type="component" value="Unplaced"/>
</dbReference>
<dbReference type="GO" id="GO:0016342">
    <property type="term" value="C:catenin complex"/>
    <property type="evidence" value="ECO:0007669"/>
    <property type="project" value="TreeGrafter"/>
</dbReference>
<dbReference type="InterPro" id="IPR002126">
    <property type="entry name" value="Cadherin-like_dom"/>
</dbReference>
<dbReference type="GO" id="GO:0045296">
    <property type="term" value="F:cadherin binding"/>
    <property type="evidence" value="ECO:0007669"/>
    <property type="project" value="TreeGrafter"/>
</dbReference>
<dbReference type="GO" id="GO:0000902">
    <property type="term" value="P:cell morphogenesis"/>
    <property type="evidence" value="ECO:0007669"/>
    <property type="project" value="TreeGrafter"/>
</dbReference>
<dbReference type="GO" id="GO:0044331">
    <property type="term" value="P:cell-cell adhesion mediated by cadherin"/>
    <property type="evidence" value="ECO:0007669"/>
    <property type="project" value="TreeGrafter"/>
</dbReference>
<feature type="domain" description="Cadherin" evidence="13">
    <location>
        <begin position="368"/>
        <end position="477"/>
    </location>
</feature>
<feature type="domain" description="Cadherin" evidence="13">
    <location>
        <begin position="5"/>
        <end position="62"/>
    </location>
</feature>
<keyword evidence="7" id="KW-0130">Cell adhesion</keyword>